<proteinExistence type="predicted"/>
<accession>A0A1I0RMC7</accession>
<sequence length="259" mass="28307">MTIRIDGPAPGLGLNLTDYSGQMNATGQCLTWCTVDSPDLEVVDESIVEIRPRAGNLALRAPEFSMGPQLSETAGFPAAFHERDVLDYLGVDTNLDGSCFSLAAVCDLEALINSPQTLFAICSKQKSVRLLRQADRYIVKHNGQDILEGPAEWDAAGVFLAILSASDGKVRFRVRDLTKTGEIGEVAFENPHEQPCSVVFAADQIAEKPDAPTPSAPRSWRGHFLEMLAFDTDILSEGDALELLDRYFTEIYVESPSRV</sequence>
<dbReference type="AlphaFoldDB" id="A0A1I0RMC7"/>
<dbReference type="EMBL" id="FOIZ01000002">
    <property type="protein sequence ID" value="SEW42100.1"/>
    <property type="molecule type" value="Genomic_DNA"/>
</dbReference>
<name>A0A1I0RMC7_9RHOB</name>
<keyword evidence="2" id="KW-1185">Reference proteome</keyword>
<reference evidence="1 2" key="1">
    <citation type="submission" date="2016-10" db="EMBL/GenBank/DDBJ databases">
        <authorList>
            <person name="de Groot N.N."/>
        </authorList>
    </citation>
    <scope>NUCLEOTIDE SEQUENCE [LARGE SCALE GENOMIC DNA]</scope>
    <source>
        <strain evidence="1 2">DSM 17925</strain>
    </source>
</reference>
<dbReference type="Proteomes" id="UP000199167">
    <property type="component" value="Unassembled WGS sequence"/>
</dbReference>
<gene>
    <name evidence="1" type="ORF">SAMN04488515_2920</name>
</gene>
<evidence type="ECO:0000313" key="1">
    <source>
        <dbReference type="EMBL" id="SEW42100.1"/>
    </source>
</evidence>
<dbReference type="STRING" id="364200.SAMN04488515_2920"/>
<dbReference type="OrthoDB" id="9794310at2"/>
<dbReference type="RefSeq" id="WP_089996264.1">
    <property type="nucleotide sequence ID" value="NZ_FOIZ01000002.1"/>
</dbReference>
<evidence type="ECO:0000313" key="2">
    <source>
        <dbReference type="Proteomes" id="UP000199167"/>
    </source>
</evidence>
<protein>
    <submittedName>
        <fullName evidence="1">Uncharacterized protein</fullName>
    </submittedName>
</protein>
<organism evidence="1 2">
    <name type="scientific">Cognatiyoonia koreensis</name>
    <dbReference type="NCBI Taxonomy" id="364200"/>
    <lineage>
        <taxon>Bacteria</taxon>
        <taxon>Pseudomonadati</taxon>
        <taxon>Pseudomonadota</taxon>
        <taxon>Alphaproteobacteria</taxon>
        <taxon>Rhodobacterales</taxon>
        <taxon>Paracoccaceae</taxon>
        <taxon>Cognatiyoonia</taxon>
    </lineage>
</organism>